<keyword evidence="1" id="KW-1133">Transmembrane helix</keyword>
<evidence type="ECO:0000256" key="1">
    <source>
        <dbReference type="SAM" id="Phobius"/>
    </source>
</evidence>
<reference evidence="2" key="1">
    <citation type="journal article" date="2020" name="Cell">
        <title>Large-Scale Comparative Analyses of Tick Genomes Elucidate Their Genetic Diversity and Vector Capacities.</title>
        <authorList>
            <consortium name="Tick Genome and Microbiome Consortium (TIGMIC)"/>
            <person name="Jia N."/>
            <person name="Wang J."/>
            <person name="Shi W."/>
            <person name="Du L."/>
            <person name="Sun Y."/>
            <person name="Zhan W."/>
            <person name="Jiang J.F."/>
            <person name="Wang Q."/>
            <person name="Zhang B."/>
            <person name="Ji P."/>
            <person name="Bell-Sakyi L."/>
            <person name="Cui X.M."/>
            <person name="Yuan T.T."/>
            <person name="Jiang B.G."/>
            <person name="Yang W.F."/>
            <person name="Lam T.T."/>
            <person name="Chang Q.C."/>
            <person name="Ding S.J."/>
            <person name="Wang X.J."/>
            <person name="Zhu J.G."/>
            <person name="Ruan X.D."/>
            <person name="Zhao L."/>
            <person name="Wei J.T."/>
            <person name="Ye R.Z."/>
            <person name="Que T.C."/>
            <person name="Du C.H."/>
            <person name="Zhou Y.H."/>
            <person name="Cheng J.X."/>
            <person name="Dai P.F."/>
            <person name="Guo W.B."/>
            <person name="Han X.H."/>
            <person name="Huang E.J."/>
            <person name="Li L.F."/>
            <person name="Wei W."/>
            <person name="Gao Y.C."/>
            <person name="Liu J.Z."/>
            <person name="Shao H.Z."/>
            <person name="Wang X."/>
            <person name="Wang C.C."/>
            <person name="Yang T.C."/>
            <person name="Huo Q.B."/>
            <person name="Li W."/>
            <person name="Chen H.Y."/>
            <person name="Chen S.E."/>
            <person name="Zhou L.G."/>
            <person name="Ni X.B."/>
            <person name="Tian J.H."/>
            <person name="Sheng Y."/>
            <person name="Liu T."/>
            <person name="Pan Y.S."/>
            <person name="Xia L.Y."/>
            <person name="Li J."/>
            <person name="Zhao F."/>
            <person name="Cao W.C."/>
        </authorList>
    </citation>
    <scope>NUCLEOTIDE SEQUENCE</scope>
    <source>
        <strain evidence="2">Rmic-2018</strain>
    </source>
</reference>
<keyword evidence="3" id="KW-1185">Reference proteome</keyword>
<dbReference type="AlphaFoldDB" id="A0A9J6EJM1"/>
<dbReference type="Proteomes" id="UP000821866">
    <property type="component" value="Chromosome 11"/>
</dbReference>
<name>A0A9J6EJM1_RHIMP</name>
<dbReference type="VEuPathDB" id="VectorBase:LOC119180804"/>
<sequence>MTSWPPLHPIAITVLVIFISLCPSAIVIKEEKRQQRHRVSESFNKTTTPWELLKMAEKESKPIVAPPTLVLGADNACAVSSSGSRIVLRPSALAFQAEKLKQTSGINCFSG</sequence>
<evidence type="ECO:0000313" key="2">
    <source>
        <dbReference type="EMBL" id="KAH8034707.1"/>
    </source>
</evidence>
<protein>
    <submittedName>
        <fullName evidence="2">Uncharacterized protein</fullName>
    </submittedName>
</protein>
<keyword evidence="1" id="KW-0472">Membrane</keyword>
<keyword evidence="1" id="KW-0812">Transmembrane</keyword>
<reference evidence="2" key="2">
    <citation type="submission" date="2021-09" db="EMBL/GenBank/DDBJ databases">
        <authorList>
            <person name="Jia N."/>
            <person name="Wang J."/>
            <person name="Shi W."/>
            <person name="Du L."/>
            <person name="Sun Y."/>
            <person name="Zhan W."/>
            <person name="Jiang J."/>
            <person name="Wang Q."/>
            <person name="Zhang B."/>
            <person name="Ji P."/>
            <person name="Sakyi L.B."/>
            <person name="Cui X."/>
            <person name="Yuan T."/>
            <person name="Jiang B."/>
            <person name="Yang W."/>
            <person name="Lam T.T.-Y."/>
            <person name="Chang Q."/>
            <person name="Ding S."/>
            <person name="Wang X."/>
            <person name="Zhu J."/>
            <person name="Ruan X."/>
            <person name="Zhao L."/>
            <person name="Wei J."/>
            <person name="Que T."/>
            <person name="Du C."/>
            <person name="Cheng J."/>
            <person name="Dai P."/>
            <person name="Han X."/>
            <person name="Huang E."/>
            <person name="Gao Y."/>
            <person name="Liu J."/>
            <person name="Shao H."/>
            <person name="Ye R."/>
            <person name="Li L."/>
            <person name="Wei W."/>
            <person name="Wang X."/>
            <person name="Wang C."/>
            <person name="Huo Q."/>
            <person name="Li W."/>
            <person name="Guo W."/>
            <person name="Chen H."/>
            <person name="Chen S."/>
            <person name="Zhou L."/>
            <person name="Zhou L."/>
            <person name="Ni X."/>
            <person name="Tian J."/>
            <person name="Zhou Y."/>
            <person name="Sheng Y."/>
            <person name="Liu T."/>
            <person name="Pan Y."/>
            <person name="Xia L."/>
            <person name="Li J."/>
            <person name="Zhao F."/>
            <person name="Cao W."/>
        </authorList>
    </citation>
    <scope>NUCLEOTIDE SEQUENCE</scope>
    <source>
        <strain evidence="2">Rmic-2018</strain>
        <tissue evidence="2">Larvae</tissue>
    </source>
</reference>
<accession>A0A9J6EJM1</accession>
<dbReference type="EMBL" id="JABSTU010000003">
    <property type="protein sequence ID" value="KAH8034707.1"/>
    <property type="molecule type" value="Genomic_DNA"/>
</dbReference>
<feature type="transmembrane region" description="Helical" evidence="1">
    <location>
        <begin position="6"/>
        <end position="28"/>
    </location>
</feature>
<proteinExistence type="predicted"/>
<organism evidence="2 3">
    <name type="scientific">Rhipicephalus microplus</name>
    <name type="common">Cattle tick</name>
    <name type="synonym">Boophilus microplus</name>
    <dbReference type="NCBI Taxonomy" id="6941"/>
    <lineage>
        <taxon>Eukaryota</taxon>
        <taxon>Metazoa</taxon>
        <taxon>Ecdysozoa</taxon>
        <taxon>Arthropoda</taxon>
        <taxon>Chelicerata</taxon>
        <taxon>Arachnida</taxon>
        <taxon>Acari</taxon>
        <taxon>Parasitiformes</taxon>
        <taxon>Ixodida</taxon>
        <taxon>Ixodoidea</taxon>
        <taxon>Ixodidae</taxon>
        <taxon>Rhipicephalinae</taxon>
        <taxon>Rhipicephalus</taxon>
        <taxon>Boophilus</taxon>
    </lineage>
</organism>
<evidence type="ECO:0000313" key="3">
    <source>
        <dbReference type="Proteomes" id="UP000821866"/>
    </source>
</evidence>
<gene>
    <name evidence="2" type="ORF">HPB51_000797</name>
</gene>
<comment type="caution">
    <text evidence="2">The sequence shown here is derived from an EMBL/GenBank/DDBJ whole genome shotgun (WGS) entry which is preliminary data.</text>
</comment>